<feature type="region of interest" description="Disordered" evidence="4">
    <location>
        <begin position="43"/>
        <end position="63"/>
    </location>
</feature>
<organism evidence="5 6">
    <name type="scientific">Macrophomina phaseolina</name>
    <dbReference type="NCBI Taxonomy" id="35725"/>
    <lineage>
        <taxon>Eukaryota</taxon>
        <taxon>Fungi</taxon>
        <taxon>Dikarya</taxon>
        <taxon>Ascomycota</taxon>
        <taxon>Pezizomycotina</taxon>
        <taxon>Dothideomycetes</taxon>
        <taxon>Dothideomycetes incertae sedis</taxon>
        <taxon>Botryosphaeriales</taxon>
        <taxon>Botryosphaeriaceae</taxon>
        <taxon>Macrophomina</taxon>
    </lineage>
</organism>
<dbReference type="Proteomes" id="UP000774617">
    <property type="component" value="Unassembled WGS sequence"/>
</dbReference>
<evidence type="ECO:0000256" key="4">
    <source>
        <dbReference type="SAM" id="MobiDB-lite"/>
    </source>
</evidence>
<dbReference type="InterPro" id="IPR014721">
    <property type="entry name" value="Ribsml_uS5_D2-typ_fold_subgr"/>
</dbReference>
<name>A0ABQ8G4S3_9PEZI</name>
<keyword evidence="2" id="KW-0689">Ribosomal protein</keyword>
<dbReference type="Gene3D" id="3.30.230.10">
    <property type="match status" value="1"/>
</dbReference>
<evidence type="ECO:0000313" key="5">
    <source>
        <dbReference type="EMBL" id="KAH7044627.1"/>
    </source>
</evidence>
<dbReference type="Pfam" id="PF00380">
    <property type="entry name" value="Ribosomal_S9"/>
    <property type="match status" value="1"/>
</dbReference>
<keyword evidence="3" id="KW-0687">Ribonucleoprotein</keyword>
<dbReference type="PANTHER" id="PTHR21569:SF1">
    <property type="entry name" value="SMALL RIBOSOMAL SUBUNIT PROTEIN US9M"/>
    <property type="match status" value="1"/>
</dbReference>
<accession>A0ABQ8G4S3</accession>
<protein>
    <submittedName>
        <fullName evidence="5">Uncharacterized protein</fullName>
    </submittedName>
</protein>
<keyword evidence="6" id="KW-1185">Reference proteome</keyword>
<dbReference type="SUPFAM" id="SSF54211">
    <property type="entry name" value="Ribosomal protein S5 domain 2-like"/>
    <property type="match status" value="1"/>
</dbReference>
<dbReference type="EMBL" id="JAGTJR010000020">
    <property type="protein sequence ID" value="KAH7044627.1"/>
    <property type="molecule type" value="Genomic_DNA"/>
</dbReference>
<sequence>MACNRLATGLKRVACSVALPLRPRVRPGAASLQAVCHPDASSFSTSAGRNAEGSDPSGPRFQAAPPIEFGDESTNVPLLNRVRVVPSSPSYFTAKPTFTDDFLELQAVLRKYIALPTIEPIHAPRVAWKSLGEYKMQTNEPIRIAKWRKLQKILQRLNYIHPTIMPEEVTRVVEKYKRAINPYDRQPSPKTLDEMGRGMGVGRRKTSSAVAWLVEGEGEVLINGKSLTETFSRIHDRESAIWALKATSRVDKYNVWALVRGGGTTGRAEALTLAIARALMVHEPGLKPALRRGRRDAFLFPSSSTPKKQVVSEILQHAFTAGVEAFAWMRMLSDFAGTCIQTNSSSRPAFLR</sequence>
<reference evidence="5 6" key="1">
    <citation type="journal article" date="2021" name="Nat. Commun.">
        <title>Genetic determinants of endophytism in the Arabidopsis root mycobiome.</title>
        <authorList>
            <person name="Mesny F."/>
            <person name="Miyauchi S."/>
            <person name="Thiergart T."/>
            <person name="Pickel B."/>
            <person name="Atanasova L."/>
            <person name="Karlsson M."/>
            <person name="Huettel B."/>
            <person name="Barry K.W."/>
            <person name="Haridas S."/>
            <person name="Chen C."/>
            <person name="Bauer D."/>
            <person name="Andreopoulos W."/>
            <person name="Pangilinan J."/>
            <person name="LaButti K."/>
            <person name="Riley R."/>
            <person name="Lipzen A."/>
            <person name="Clum A."/>
            <person name="Drula E."/>
            <person name="Henrissat B."/>
            <person name="Kohler A."/>
            <person name="Grigoriev I.V."/>
            <person name="Martin F.M."/>
            <person name="Hacquard S."/>
        </authorList>
    </citation>
    <scope>NUCLEOTIDE SEQUENCE [LARGE SCALE GENOMIC DNA]</scope>
    <source>
        <strain evidence="5 6">MPI-SDFR-AT-0080</strain>
    </source>
</reference>
<evidence type="ECO:0000256" key="1">
    <source>
        <dbReference type="ARBA" id="ARBA00005251"/>
    </source>
</evidence>
<evidence type="ECO:0000313" key="6">
    <source>
        <dbReference type="Proteomes" id="UP000774617"/>
    </source>
</evidence>
<evidence type="ECO:0000256" key="2">
    <source>
        <dbReference type="ARBA" id="ARBA00022980"/>
    </source>
</evidence>
<proteinExistence type="inferred from homology"/>
<evidence type="ECO:0000256" key="3">
    <source>
        <dbReference type="ARBA" id="ARBA00023274"/>
    </source>
</evidence>
<comment type="caution">
    <text evidence="5">The sequence shown here is derived from an EMBL/GenBank/DDBJ whole genome shotgun (WGS) entry which is preliminary data.</text>
</comment>
<dbReference type="PANTHER" id="PTHR21569">
    <property type="entry name" value="RIBOSOMAL PROTEIN S9"/>
    <property type="match status" value="1"/>
</dbReference>
<gene>
    <name evidence="5" type="ORF">B0J12DRAFT_670920</name>
</gene>
<comment type="similarity">
    <text evidence="1">Belongs to the universal ribosomal protein uS9 family.</text>
</comment>
<dbReference type="InterPro" id="IPR000754">
    <property type="entry name" value="Ribosomal_uS9"/>
</dbReference>
<dbReference type="InterPro" id="IPR020568">
    <property type="entry name" value="Ribosomal_Su5_D2-typ_SF"/>
</dbReference>